<protein>
    <submittedName>
        <fullName evidence="1">Uncharacterized protein</fullName>
    </submittedName>
</protein>
<dbReference type="EMBL" id="BGPR01000001">
    <property type="protein sequence ID" value="GBL71951.1"/>
    <property type="molecule type" value="Genomic_DNA"/>
</dbReference>
<dbReference type="Proteomes" id="UP000499080">
    <property type="component" value="Unassembled WGS sequence"/>
</dbReference>
<organism evidence="1 2">
    <name type="scientific">Araneus ventricosus</name>
    <name type="common">Orbweaver spider</name>
    <name type="synonym">Epeira ventricosa</name>
    <dbReference type="NCBI Taxonomy" id="182803"/>
    <lineage>
        <taxon>Eukaryota</taxon>
        <taxon>Metazoa</taxon>
        <taxon>Ecdysozoa</taxon>
        <taxon>Arthropoda</taxon>
        <taxon>Chelicerata</taxon>
        <taxon>Arachnida</taxon>
        <taxon>Araneae</taxon>
        <taxon>Araneomorphae</taxon>
        <taxon>Entelegynae</taxon>
        <taxon>Araneoidea</taxon>
        <taxon>Araneidae</taxon>
        <taxon>Araneus</taxon>
    </lineage>
</organism>
<evidence type="ECO:0000313" key="1">
    <source>
        <dbReference type="EMBL" id="GBL71951.1"/>
    </source>
</evidence>
<name>A0A4Y1ZWT7_ARAVE</name>
<keyword evidence="2" id="KW-1185">Reference proteome</keyword>
<evidence type="ECO:0000313" key="2">
    <source>
        <dbReference type="Proteomes" id="UP000499080"/>
    </source>
</evidence>
<comment type="caution">
    <text evidence="1">The sequence shown here is derived from an EMBL/GenBank/DDBJ whole genome shotgun (WGS) entry which is preliminary data.</text>
</comment>
<proteinExistence type="predicted"/>
<dbReference type="AlphaFoldDB" id="A0A4Y1ZWT7"/>
<accession>A0A4Y1ZWT7</accession>
<reference evidence="1 2" key="1">
    <citation type="journal article" date="2019" name="Sci. Rep.">
        <title>Orb-weaving spider Araneus ventricosus genome elucidates the spidroin gene catalogue.</title>
        <authorList>
            <person name="Kono N."/>
            <person name="Nakamura H."/>
            <person name="Ohtoshi R."/>
            <person name="Moran D.A.P."/>
            <person name="Shinohara A."/>
            <person name="Yoshida Y."/>
            <person name="Fujiwara M."/>
            <person name="Mori M."/>
            <person name="Tomita M."/>
            <person name="Arakawa K."/>
        </authorList>
    </citation>
    <scope>NUCLEOTIDE SEQUENCE [LARGE SCALE GENOMIC DNA]</scope>
</reference>
<gene>
    <name evidence="1" type="ORF">AVEN_114997_1</name>
</gene>
<sequence>MAWLLGRWRPVQRLRLESRCRHVCVEWLGIQPATRPPCLEDMLRRQVQKDVRGDDLFMLDAFRLYSFLPLRVECDPIFHSNYWSSGRVLSLLLFCKNNLDSPCIMKLSERV</sequence>